<organism evidence="2 3">
    <name type="scientific">Parachitinimonas caeni</name>
    <dbReference type="NCBI Taxonomy" id="3031301"/>
    <lineage>
        <taxon>Bacteria</taxon>
        <taxon>Pseudomonadati</taxon>
        <taxon>Pseudomonadota</taxon>
        <taxon>Betaproteobacteria</taxon>
        <taxon>Neisseriales</taxon>
        <taxon>Chitinibacteraceae</taxon>
        <taxon>Parachitinimonas</taxon>
    </lineage>
</organism>
<dbReference type="InterPro" id="IPR017585">
    <property type="entry name" value="SAF_FlgA"/>
</dbReference>
<keyword evidence="2" id="KW-0282">Flagellum</keyword>
<gene>
    <name evidence="2" type="ORF">PZA18_13765</name>
</gene>
<proteinExistence type="predicted"/>
<protein>
    <submittedName>
        <fullName evidence="2">Flagella basal body P-ring formation protein FlgA</fullName>
    </submittedName>
</protein>
<keyword evidence="2" id="KW-0966">Cell projection</keyword>
<dbReference type="Proteomes" id="UP001172778">
    <property type="component" value="Unassembled WGS sequence"/>
</dbReference>
<accession>A0ABT7DYI2</accession>
<dbReference type="Pfam" id="PF13144">
    <property type="entry name" value="ChapFlgA"/>
    <property type="match status" value="1"/>
</dbReference>
<dbReference type="RefSeq" id="WP_284101429.1">
    <property type="nucleotide sequence ID" value="NZ_JARRAF010000015.1"/>
</dbReference>
<evidence type="ECO:0000313" key="2">
    <source>
        <dbReference type="EMBL" id="MDK2125117.1"/>
    </source>
</evidence>
<dbReference type="EMBL" id="JARRAF010000015">
    <property type="protein sequence ID" value="MDK2125117.1"/>
    <property type="molecule type" value="Genomic_DNA"/>
</dbReference>
<evidence type="ECO:0000259" key="1">
    <source>
        <dbReference type="Pfam" id="PF13144"/>
    </source>
</evidence>
<evidence type="ECO:0000313" key="3">
    <source>
        <dbReference type="Proteomes" id="UP001172778"/>
    </source>
</evidence>
<keyword evidence="3" id="KW-1185">Reference proteome</keyword>
<name>A0ABT7DYI2_9NEIS</name>
<comment type="caution">
    <text evidence="2">The sequence shown here is derived from an EMBL/GenBank/DDBJ whole genome shotgun (WGS) entry which is preliminary data.</text>
</comment>
<feature type="domain" description="Flagella basal body P-ring formation protein FlgA SAF" evidence="1">
    <location>
        <begin position="205"/>
        <end position="322"/>
    </location>
</feature>
<keyword evidence="2" id="KW-0969">Cilium</keyword>
<reference evidence="2" key="1">
    <citation type="submission" date="2023-03" db="EMBL/GenBank/DDBJ databases">
        <title>Chitinimonas shenzhenensis gen. nov., sp. nov., a novel member of family Burkholderiaceae isolated from activated sludge collected in Shen Zhen, China.</title>
        <authorList>
            <person name="Wang X."/>
        </authorList>
    </citation>
    <scope>NUCLEOTIDE SEQUENCE</scope>
    <source>
        <strain evidence="2">DQS-5</strain>
    </source>
</reference>
<dbReference type="Gene3D" id="2.30.30.760">
    <property type="match status" value="1"/>
</dbReference>
<sequence>MRTRRFLIFFSQSVIAWLFISGFAFALDISLREHVSLNGNVLRFLDVVTNPESFLTSKVGLRDLVLINGLKPRQRVYIARQSLADVLRRAGFVGAEKIVWQGAEQVVVDGEVGQEITENYLAGAAEKHLIQHLKMQGYPEADVRYIPPTTATQLIVASGEVKVTPRPLPIATVIRSKMTIYVDIFVNGQFAIGRELLFGVANYTPVALANNDLPHGQVIACSDVEWKMLDIFSLAEKSLDPCRQRVIARENIRSGSWISERRAKVLSEVEKGSPVILRFSTNGVTVEKMSTALASANKGQLVLVQPVGGNATLKARVIDRGIAELVQ</sequence>